<comment type="caution">
    <text evidence="3">The sequence shown here is derived from an EMBL/GenBank/DDBJ whole genome shotgun (WGS) entry which is preliminary data.</text>
</comment>
<name>A0AAW1LD65_POPJA</name>
<protein>
    <recommendedName>
        <fullName evidence="1">RNA-directed DNA polymerase</fullName>
        <ecNumber evidence="1">2.7.7.49</ecNumber>
    </recommendedName>
</protein>
<gene>
    <name evidence="3" type="ORF">QE152_g13797</name>
</gene>
<keyword evidence="4" id="KW-1185">Reference proteome</keyword>
<dbReference type="EC" id="2.7.7.49" evidence="1"/>
<dbReference type="GO" id="GO:0003964">
    <property type="term" value="F:RNA-directed DNA polymerase activity"/>
    <property type="evidence" value="ECO:0007669"/>
    <property type="project" value="UniProtKB-EC"/>
</dbReference>
<evidence type="ECO:0000259" key="2">
    <source>
        <dbReference type="Pfam" id="PF17921"/>
    </source>
</evidence>
<dbReference type="Gene3D" id="1.10.340.70">
    <property type="match status" value="1"/>
</dbReference>
<dbReference type="InterPro" id="IPR050951">
    <property type="entry name" value="Retrovirus_Pol_polyprotein"/>
</dbReference>
<dbReference type="EMBL" id="JASPKY010000135">
    <property type="protein sequence ID" value="KAK9731280.1"/>
    <property type="molecule type" value="Genomic_DNA"/>
</dbReference>
<reference evidence="3 4" key="1">
    <citation type="journal article" date="2024" name="BMC Genomics">
        <title>De novo assembly and annotation of Popillia japonica's genome with initial clues to its potential as an invasive pest.</title>
        <authorList>
            <person name="Cucini C."/>
            <person name="Boschi S."/>
            <person name="Funari R."/>
            <person name="Cardaioli E."/>
            <person name="Iannotti N."/>
            <person name="Marturano G."/>
            <person name="Paoli F."/>
            <person name="Bruttini M."/>
            <person name="Carapelli A."/>
            <person name="Frati F."/>
            <person name="Nardi F."/>
        </authorList>
    </citation>
    <scope>NUCLEOTIDE SEQUENCE [LARGE SCALE GENOMIC DNA]</scope>
    <source>
        <strain evidence="3">DMR45628</strain>
    </source>
</reference>
<evidence type="ECO:0000256" key="1">
    <source>
        <dbReference type="ARBA" id="ARBA00012493"/>
    </source>
</evidence>
<dbReference type="AlphaFoldDB" id="A0AAW1LD65"/>
<organism evidence="3 4">
    <name type="scientific">Popillia japonica</name>
    <name type="common">Japanese beetle</name>
    <dbReference type="NCBI Taxonomy" id="7064"/>
    <lineage>
        <taxon>Eukaryota</taxon>
        <taxon>Metazoa</taxon>
        <taxon>Ecdysozoa</taxon>
        <taxon>Arthropoda</taxon>
        <taxon>Hexapoda</taxon>
        <taxon>Insecta</taxon>
        <taxon>Pterygota</taxon>
        <taxon>Neoptera</taxon>
        <taxon>Endopterygota</taxon>
        <taxon>Coleoptera</taxon>
        <taxon>Polyphaga</taxon>
        <taxon>Scarabaeiformia</taxon>
        <taxon>Scarabaeidae</taxon>
        <taxon>Rutelinae</taxon>
        <taxon>Popillia</taxon>
    </lineage>
</organism>
<dbReference type="FunFam" id="1.10.340.70:FF:000003">
    <property type="entry name" value="Protein CBG25708"/>
    <property type="match status" value="1"/>
</dbReference>
<evidence type="ECO:0000313" key="4">
    <source>
        <dbReference type="Proteomes" id="UP001458880"/>
    </source>
</evidence>
<dbReference type="InterPro" id="IPR041588">
    <property type="entry name" value="Integrase_H2C2"/>
</dbReference>
<dbReference type="Proteomes" id="UP001458880">
    <property type="component" value="Unassembled WGS sequence"/>
</dbReference>
<dbReference type="PANTHER" id="PTHR37984">
    <property type="entry name" value="PROTEIN CBG26694"/>
    <property type="match status" value="1"/>
</dbReference>
<sequence>MHIADLLSRSYCIEDNTDDDWITEVVHSLSLSLNITDEKRTQFKKATSDDPILSKVKEYHIHGWPKDKRNVGDSSKFYFRFQDQITLEDDLLFLNYKLIVPSSLRPYILKLLHEPHLGITKTKERARQTLYWPGLNRDIENLIGMCPVCEKFSNSNTKEPLITHDIADIPFNKIASDILSFEQKDYLVIQDYYSKWLELLPLQNKTATELIEKPDYNDIHLTDNKNLNVCDKESGHSAVDTSTTRSGRPVRLPKHLVNDYIVC</sequence>
<dbReference type="PANTHER" id="PTHR37984:SF7">
    <property type="entry name" value="INTEGRASE CATALYTIC DOMAIN-CONTAINING PROTEIN"/>
    <property type="match status" value="1"/>
</dbReference>
<dbReference type="Pfam" id="PF17921">
    <property type="entry name" value="Integrase_H2C2"/>
    <property type="match status" value="1"/>
</dbReference>
<accession>A0AAW1LD65</accession>
<evidence type="ECO:0000313" key="3">
    <source>
        <dbReference type="EMBL" id="KAK9731280.1"/>
    </source>
</evidence>
<feature type="domain" description="Integrase zinc-binding" evidence="2">
    <location>
        <begin position="100"/>
        <end position="153"/>
    </location>
</feature>
<proteinExistence type="predicted"/>